<feature type="signal peptide" evidence="1">
    <location>
        <begin position="1"/>
        <end position="21"/>
    </location>
</feature>
<organism evidence="2 3">
    <name type="scientific">Micromonospora coerulea</name>
    <dbReference type="NCBI Taxonomy" id="47856"/>
    <lineage>
        <taxon>Bacteria</taxon>
        <taxon>Bacillati</taxon>
        <taxon>Actinomycetota</taxon>
        <taxon>Actinomycetes</taxon>
        <taxon>Micromonosporales</taxon>
        <taxon>Micromonosporaceae</taxon>
        <taxon>Micromonospora</taxon>
    </lineage>
</organism>
<sequence length="90" mass="9278">MIARALLFLTLILSTVRSSRTATGLPSETMLTGGVPPGLAMPGPAIPVSAATKAATILKRANAGPVRAIGKTVPNKSRKVRDIDKGARQC</sequence>
<evidence type="ECO:0000313" key="2">
    <source>
        <dbReference type="EMBL" id="GAA4570134.1"/>
    </source>
</evidence>
<dbReference type="EMBL" id="BAABGU010000013">
    <property type="protein sequence ID" value="GAA4570134.1"/>
    <property type="molecule type" value="Genomic_DNA"/>
</dbReference>
<dbReference type="Proteomes" id="UP001500307">
    <property type="component" value="Unassembled WGS sequence"/>
</dbReference>
<comment type="caution">
    <text evidence="2">The sequence shown here is derived from an EMBL/GenBank/DDBJ whole genome shotgun (WGS) entry which is preliminary data.</text>
</comment>
<name>A0ABP8SIW7_9ACTN</name>
<evidence type="ECO:0000256" key="1">
    <source>
        <dbReference type="SAM" id="SignalP"/>
    </source>
</evidence>
<feature type="chain" id="PRO_5047010509" description="Secreted protein" evidence="1">
    <location>
        <begin position="22"/>
        <end position="90"/>
    </location>
</feature>
<proteinExistence type="predicted"/>
<gene>
    <name evidence="2" type="ORF">GCM10023176_28080</name>
</gene>
<keyword evidence="3" id="KW-1185">Reference proteome</keyword>
<protein>
    <recommendedName>
        <fullName evidence="4">Secreted protein</fullName>
    </recommendedName>
</protein>
<keyword evidence="1" id="KW-0732">Signal</keyword>
<evidence type="ECO:0008006" key="4">
    <source>
        <dbReference type="Google" id="ProtNLM"/>
    </source>
</evidence>
<reference evidence="3" key="1">
    <citation type="journal article" date="2019" name="Int. J. Syst. Evol. Microbiol.">
        <title>The Global Catalogue of Microorganisms (GCM) 10K type strain sequencing project: providing services to taxonomists for standard genome sequencing and annotation.</title>
        <authorList>
            <consortium name="The Broad Institute Genomics Platform"/>
            <consortium name="The Broad Institute Genome Sequencing Center for Infectious Disease"/>
            <person name="Wu L."/>
            <person name="Ma J."/>
        </authorList>
    </citation>
    <scope>NUCLEOTIDE SEQUENCE [LARGE SCALE GENOMIC DNA]</scope>
    <source>
        <strain evidence="3">JCM 3175</strain>
    </source>
</reference>
<evidence type="ECO:0000313" key="3">
    <source>
        <dbReference type="Proteomes" id="UP001500307"/>
    </source>
</evidence>
<accession>A0ABP8SIW7</accession>